<proteinExistence type="predicted"/>
<dbReference type="InterPro" id="IPR012340">
    <property type="entry name" value="NA-bd_OB-fold"/>
</dbReference>
<dbReference type="Pfam" id="PF00575">
    <property type="entry name" value="S1"/>
    <property type="match status" value="1"/>
</dbReference>
<dbReference type="PANTHER" id="PTHR15924">
    <property type="entry name" value="CLE"/>
    <property type="match status" value="1"/>
</dbReference>
<feature type="region of interest" description="Disordered" evidence="1">
    <location>
        <begin position="170"/>
        <end position="189"/>
    </location>
</feature>
<evidence type="ECO:0000313" key="3">
    <source>
        <dbReference type="EMBL" id="CAH1402701.1"/>
    </source>
</evidence>
<feature type="region of interest" description="Disordered" evidence="1">
    <location>
        <begin position="143"/>
        <end position="162"/>
    </location>
</feature>
<name>A0A9P0MTF5_NEZVI</name>
<dbReference type="GO" id="GO:0008270">
    <property type="term" value="F:zinc ion binding"/>
    <property type="evidence" value="ECO:0007669"/>
    <property type="project" value="InterPro"/>
</dbReference>
<protein>
    <recommendedName>
        <fullName evidence="2">S1 motif domain-containing protein</fullName>
    </recommendedName>
</protein>
<dbReference type="GO" id="GO:0003676">
    <property type="term" value="F:nucleic acid binding"/>
    <property type="evidence" value="ECO:0007669"/>
    <property type="project" value="InterPro"/>
</dbReference>
<dbReference type="Gene3D" id="4.10.60.10">
    <property type="entry name" value="Zinc finger, CCHC-type"/>
    <property type="match status" value="1"/>
</dbReference>
<dbReference type="InterPro" id="IPR001878">
    <property type="entry name" value="Znf_CCHC"/>
</dbReference>
<gene>
    <name evidence="3" type="ORF">NEZAVI_LOCUS11462</name>
</gene>
<dbReference type="InterPro" id="IPR019265">
    <property type="entry name" value="RTRAF"/>
</dbReference>
<organism evidence="3 4">
    <name type="scientific">Nezara viridula</name>
    <name type="common">Southern green stink bug</name>
    <name type="synonym">Cimex viridulus</name>
    <dbReference type="NCBI Taxonomy" id="85310"/>
    <lineage>
        <taxon>Eukaryota</taxon>
        <taxon>Metazoa</taxon>
        <taxon>Ecdysozoa</taxon>
        <taxon>Arthropoda</taxon>
        <taxon>Hexapoda</taxon>
        <taxon>Insecta</taxon>
        <taxon>Pterygota</taxon>
        <taxon>Neoptera</taxon>
        <taxon>Paraneoptera</taxon>
        <taxon>Hemiptera</taxon>
        <taxon>Heteroptera</taxon>
        <taxon>Panheteroptera</taxon>
        <taxon>Pentatomomorpha</taxon>
        <taxon>Pentatomoidea</taxon>
        <taxon>Pentatomidae</taxon>
        <taxon>Pentatominae</taxon>
        <taxon>Nezara</taxon>
    </lineage>
</organism>
<dbReference type="Pfam" id="PF00098">
    <property type="entry name" value="zf-CCHC"/>
    <property type="match status" value="1"/>
</dbReference>
<dbReference type="Proteomes" id="UP001152798">
    <property type="component" value="Chromosome 5"/>
</dbReference>
<dbReference type="InterPro" id="IPR003029">
    <property type="entry name" value="S1_domain"/>
</dbReference>
<reference evidence="3" key="1">
    <citation type="submission" date="2022-01" db="EMBL/GenBank/DDBJ databases">
        <authorList>
            <person name="King R."/>
        </authorList>
    </citation>
    <scope>NUCLEOTIDE SEQUENCE</scope>
</reference>
<feature type="domain" description="S1 motif" evidence="2">
    <location>
        <begin position="1"/>
        <end position="72"/>
    </location>
</feature>
<dbReference type="Gene3D" id="2.40.50.140">
    <property type="entry name" value="Nucleic acid-binding proteins"/>
    <property type="match status" value="1"/>
</dbReference>
<dbReference type="SMART" id="SM00316">
    <property type="entry name" value="S1"/>
    <property type="match status" value="1"/>
</dbReference>
<dbReference type="SUPFAM" id="SSF50249">
    <property type="entry name" value="Nucleic acid-binding proteins"/>
    <property type="match status" value="1"/>
</dbReference>
<evidence type="ECO:0000259" key="2">
    <source>
        <dbReference type="SMART" id="SM00316"/>
    </source>
</evidence>
<dbReference type="AlphaFoldDB" id="A0A9P0MTF5"/>
<feature type="compositionally biased region" description="Basic and acidic residues" evidence="1">
    <location>
        <begin position="90"/>
        <end position="106"/>
    </location>
</feature>
<evidence type="ECO:0000256" key="1">
    <source>
        <dbReference type="SAM" id="MobiDB-lite"/>
    </source>
</evidence>
<dbReference type="OrthoDB" id="514167at2759"/>
<accession>A0A9P0MTF5</accession>
<keyword evidence="4" id="KW-1185">Reference proteome</keyword>
<dbReference type="Pfam" id="PF10036">
    <property type="entry name" value="RLL"/>
    <property type="match status" value="1"/>
</dbReference>
<dbReference type="EMBL" id="OV725081">
    <property type="protein sequence ID" value="CAH1402701.1"/>
    <property type="molecule type" value="Genomic_DNA"/>
</dbReference>
<evidence type="ECO:0000313" key="4">
    <source>
        <dbReference type="Proteomes" id="UP001152798"/>
    </source>
</evidence>
<feature type="region of interest" description="Disordered" evidence="1">
    <location>
        <begin position="77"/>
        <end position="106"/>
    </location>
</feature>
<sequence>MISTITHLSVASVQQYGAFIKLAGNKNQGLVHRTQISNSNVDDASDVLQKGDRVWCKVIKLTDDGKISLSMKVVDQGDGKDLDPNGVQIHQDEQKRREKPNSSGRKKIELEAVFNTTCSKCGVHGHIAKDCFKDPTGKVYELLPDEDVPDNSQDPETVSRDIKELKRKKKELKKKHKKNKKKRHHSSSDSLHLSRVFSACSASFRRRCEVVLQVVPIMANFSTTPGCFRNEQHFKTVVLWLEDQVIRHYKIEDRESLRDLDSPNWNNAFVQYCKDLECPLPVASPNECLEWIAGLAVRLEYSDNKEKYKNQTSEILKNQKNTTPVVKSSNPLDNLDFQSLEFKNGVEELAKLLKVTQHPDHLVTLEAICNLITQSLDKNTVNETKPQGVPYPIMEMDLGFDLGDYVLNRAAKILRLLYIHDLRNLQTKINEAIVAVQSVTANPKTDTKLGKVGY</sequence>
<feature type="compositionally biased region" description="Basic residues" evidence="1">
    <location>
        <begin position="170"/>
        <end position="185"/>
    </location>
</feature>